<feature type="domain" description="PPIase cyclophilin-type" evidence="7">
    <location>
        <begin position="83"/>
        <end position="255"/>
    </location>
</feature>
<accession>A0ABD6Z115</accession>
<proteinExistence type="inferred from homology"/>
<keyword evidence="5" id="KW-0732">Signal</keyword>
<dbReference type="Gene3D" id="2.40.100.10">
    <property type="entry name" value="Cyclophilin-like"/>
    <property type="match status" value="1"/>
</dbReference>
<comment type="similarity">
    <text evidence="5">Belongs to the cyclophilin-type PPIase family.</text>
</comment>
<evidence type="ECO:0000256" key="6">
    <source>
        <dbReference type="SAM" id="MobiDB-lite"/>
    </source>
</evidence>
<dbReference type="InterPro" id="IPR002130">
    <property type="entry name" value="Cyclophilin-type_PPIase_dom"/>
</dbReference>
<evidence type="ECO:0000259" key="7">
    <source>
        <dbReference type="PROSITE" id="PS50072"/>
    </source>
</evidence>
<feature type="region of interest" description="Disordered" evidence="6">
    <location>
        <begin position="35"/>
        <end position="56"/>
    </location>
</feature>
<feature type="compositionally biased region" description="Low complexity" evidence="6">
    <location>
        <begin position="35"/>
        <end position="54"/>
    </location>
</feature>
<dbReference type="InterPro" id="IPR044666">
    <property type="entry name" value="Cyclophilin_A-like"/>
</dbReference>
<gene>
    <name evidence="8" type="ORF">GFU50_09370</name>
</gene>
<dbReference type="GO" id="GO:0003755">
    <property type="term" value="F:peptidyl-prolyl cis-trans isomerase activity"/>
    <property type="evidence" value="ECO:0007669"/>
    <property type="project" value="UniProtKB-UniRule"/>
</dbReference>
<reference evidence="8 9" key="1">
    <citation type="submission" date="2019-11" db="EMBL/GenBank/DDBJ databases">
        <title>Detection and genome characteristic of a blood enterococcus casselifavus isolate from Zhengzhou,china.</title>
        <authorList>
            <person name="Wen P."/>
        </authorList>
    </citation>
    <scope>NUCLEOTIDE SEQUENCE [LARGE SCALE GENOMIC DNA]</scope>
    <source>
        <strain evidence="8 9">EC291</strain>
    </source>
</reference>
<organism evidence="8 9">
    <name type="scientific">Enterococcus casseliflavus</name>
    <name type="common">Enterococcus flavescens</name>
    <dbReference type="NCBI Taxonomy" id="37734"/>
    <lineage>
        <taxon>Bacteria</taxon>
        <taxon>Bacillati</taxon>
        <taxon>Bacillota</taxon>
        <taxon>Bacilli</taxon>
        <taxon>Lactobacillales</taxon>
        <taxon>Enterococcaceae</taxon>
        <taxon>Enterococcus</taxon>
    </lineage>
</organism>
<keyword evidence="3 5" id="KW-0697">Rotamase</keyword>
<dbReference type="PROSITE" id="PS51257">
    <property type="entry name" value="PROKAR_LIPOPROTEIN"/>
    <property type="match status" value="1"/>
</dbReference>
<evidence type="ECO:0000256" key="2">
    <source>
        <dbReference type="ARBA" id="ARBA00002388"/>
    </source>
</evidence>
<dbReference type="CDD" id="cd00317">
    <property type="entry name" value="cyclophilin"/>
    <property type="match status" value="1"/>
</dbReference>
<dbReference type="PANTHER" id="PTHR45625:SF4">
    <property type="entry name" value="PEPTIDYLPROLYL ISOMERASE DOMAIN AND WD REPEAT-CONTAINING PROTEIN 1"/>
    <property type="match status" value="1"/>
</dbReference>
<evidence type="ECO:0000313" key="9">
    <source>
        <dbReference type="Proteomes" id="UP000422837"/>
    </source>
</evidence>
<dbReference type="InterPro" id="IPR020892">
    <property type="entry name" value="Cyclophilin-type_PPIase_CS"/>
</dbReference>
<dbReference type="PRINTS" id="PR00153">
    <property type="entry name" value="CSAPPISMRASE"/>
</dbReference>
<dbReference type="InterPro" id="IPR029000">
    <property type="entry name" value="Cyclophilin-like_dom_sf"/>
</dbReference>
<dbReference type="PROSITE" id="PS00170">
    <property type="entry name" value="CSA_PPIASE_1"/>
    <property type="match status" value="1"/>
</dbReference>
<dbReference type="Proteomes" id="UP000422837">
    <property type="component" value="Chromosome"/>
</dbReference>
<dbReference type="Pfam" id="PF00160">
    <property type="entry name" value="Pro_isomerase"/>
    <property type="match status" value="1"/>
</dbReference>
<evidence type="ECO:0000256" key="4">
    <source>
        <dbReference type="ARBA" id="ARBA00023235"/>
    </source>
</evidence>
<protein>
    <recommendedName>
        <fullName evidence="5">Peptidyl-prolyl cis-trans isomerase</fullName>
        <shortName evidence="5">PPIase</shortName>
        <ecNumber evidence="5">5.2.1.8</ecNumber>
    </recommendedName>
</protein>
<evidence type="ECO:0000313" key="8">
    <source>
        <dbReference type="EMBL" id="QGN29703.1"/>
    </source>
</evidence>
<feature type="signal peptide" evidence="5">
    <location>
        <begin position="1"/>
        <end position="30"/>
    </location>
</feature>
<evidence type="ECO:0000256" key="3">
    <source>
        <dbReference type="ARBA" id="ARBA00023110"/>
    </source>
</evidence>
<feature type="chain" id="PRO_5044532016" description="Peptidyl-prolyl cis-trans isomerase" evidence="5">
    <location>
        <begin position="31"/>
        <end position="261"/>
    </location>
</feature>
<keyword evidence="4 5" id="KW-0413">Isomerase</keyword>
<evidence type="ECO:0000256" key="1">
    <source>
        <dbReference type="ARBA" id="ARBA00000971"/>
    </source>
</evidence>
<comment type="catalytic activity">
    <reaction evidence="1 5">
        <text>[protein]-peptidylproline (omega=180) = [protein]-peptidylproline (omega=0)</text>
        <dbReference type="Rhea" id="RHEA:16237"/>
        <dbReference type="Rhea" id="RHEA-COMP:10747"/>
        <dbReference type="Rhea" id="RHEA-COMP:10748"/>
        <dbReference type="ChEBI" id="CHEBI:83833"/>
        <dbReference type="ChEBI" id="CHEBI:83834"/>
        <dbReference type="EC" id="5.2.1.8"/>
    </reaction>
</comment>
<sequence>MIIIKKTGRNERMKKILFTLTAAASLLLLAACTGSSTTDPSSSNSAESTSTSESVDLNALELPQLSTDVQENEALVEMVTEEGSIKIKLFPEIAPKAVENFLTHAKDGYYDGLTFHRVVEEFMIQGGDPNGDGTGGESIWGEGFGEEYSNQLYHLRGALAMAKSSAPNSQGSQFYIVQNDQDVSDGLAIQHYPEKIIEAYKNGGTPRLDGSYTVFGQVIEGMDVVDKIAQAETQDSGNGENSQPVEPVKIETIKVLQEAKE</sequence>
<dbReference type="PANTHER" id="PTHR45625">
    <property type="entry name" value="PEPTIDYL-PROLYL CIS-TRANS ISOMERASE-RELATED"/>
    <property type="match status" value="1"/>
</dbReference>
<name>A0ABD6Z115_ENTCA</name>
<dbReference type="PROSITE" id="PS50072">
    <property type="entry name" value="CSA_PPIASE_2"/>
    <property type="match status" value="1"/>
</dbReference>
<dbReference type="EC" id="5.2.1.8" evidence="5"/>
<dbReference type="EMBL" id="CP046123">
    <property type="protein sequence ID" value="QGN29703.1"/>
    <property type="molecule type" value="Genomic_DNA"/>
</dbReference>
<dbReference type="AlphaFoldDB" id="A0ABD6Z115"/>
<comment type="function">
    <text evidence="2 5">PPIases accelerate the folding of proteins. It catalyzes the cis-trans isomerization of proline imidic peptide bonds in oligopeptides.</text>
</comment>
<evidence type="ECO:0000256" key="5">
    <source>
        <dbReference type="RuleBase" id="RU363019"/>
    </source>
</evidence>
<dbReference type="SUPFAM" id="SSF50891">
    <property type="entry name" value="Cyclophilin-like"/>
    <property type="match status" value="1"/>
</dbReference>